<feature type="compositionally biased region" description="Polar residues" evidence="11">
    <location>
        <begin position="1"/>
        <end position="12"/>
    </location>
</feature>
<keyword evidence="14" id="KW-1185">Reference proteome</keyword>
<keyword evidence="6 9" id="KW-0408">Iron</keyword>
<organism evidence="13 14">
    <name type="scientific">Collybiopsis luxurians FD-317 M1</name>
    <dbReference type="NCBI Taxonomy" id="944289"/>
    <lineage>
        <taxon>Eukaryota</taxon>
        <taxon>Fungi</taxon>
        <taxon>Dikarya</taxon>
        <taxon>Basidiomycota</taxon>
        <taxon>Agaricomycotina</taxon>
        <taxon>Agaricomycetes</taxon>
        <taxon>Agaricomycetidae</taxon>
        <taxon>Agaricales</taxon>
        <taxon>Marasmiineae</taxon>
        <taxon>Omphalotaceae</taxon>
        <taxon>Collybiopsis</taxon>
        <taxon>Collybiopsis luxurians</taxon>
    </lineage>
</organism>
<feature type="binding site" evidence="10">
    <location>
        <position position="389"/>
    </location>
    <ligand>
        <name>[4Fe-4S] cluster</name>
        <dbReference type="ChEBI" id="CHEBI:49883"/>
    </ligand>
</feature>
<evidence type="ECO:0000259" key="12">
    <source>
        <dbReference type="Pfam" id="PF04104"/>
    </source>
</evidence>
<evidence type="ECO:0000256" key="3">
    <source>
        <dbReference type="ARBA" id="ARBA00022515"/>
    </source>
</evidence>
<comment type="similarity">
    <text evidence="1 9">Belongs to the eukaryotic-type primase large subunit family.</text>
</comment>
<dbReference type="PIRSF" id="PIRSF009449">
    <property type="entry name" value="DNA_primase_large_subunit"/>
    <property type="match status" value="1"/>
</dbReference>
<reference evidence="13 14" key="1">
    <citation type="submission" date="2014-04" db="EMBL/GenBank/DDBJ databases">
        <title>Evolutionary Origins and Diversification of the Mycorrhizal Mutualists.</title>
        <authorList>
            <consortium name="DOE Joint Genome Institute"/>
            <consortium name="Mycorrhizal Genomics Consortium"/>
            <person name="Kohler A."/>
            <person name="Kuo A."/>
            <person name="Nagy L.G."/>
            <person name="Floudas D."/>
            <person name="Copeland A."/>
            <person name="Barry K.W."/>
            <person name="Cichocki N."/>
            <person name="Veneault-Fourrey C."/>
            <person name="LaButti K."/>
            <person name="Lindquist E.A."/>
            <person name="Lipzen A."/>
            <person name="Lundell T."/>
            <person name="Morin E."/>
            <person name="Murat C."/>
            <person name="Riley R."/>
            <person name="Ohm R."/>
            <person name="Sun H."/>
            <person name="Tunlid A."/>
            <person name="Henrissat B."/>
            <person name="Grigoriev I.V."/>
            <person name="Hibbett D.S."/>
            <person name="Martin F."/>
        </authorList>
    </citation>
    <scope>NUCLEOTIDE SEQUENCE [LARGE SCALE GENOMIC DNA]</scope>
    <source>
        <strain evidence="13 14">FD-317 M1</strain>
    </source>
</reference>
<proteinExistence type="inferred from homology"/>
<feature type="region of interest" description="Disordered" evidence="11">
    <location>
        <begin position="1"/>
        <end position="24"/>
    </location>
</feature>
<gene>
    <name evidence="13" type="ORF">GYMLUDRAFT_74202</name>
</gene>
<dbReference type="GO" id="GO:0046872">
    <property type="term" value="F:metal ion binding"/>
    <property type="evidence" value="ECO:0007669"/>
    <property type="project" value="UniProtKB-UniRule"/>
</dbReference>
<accession>A0A0D0CV09</accession>
<comment type="cofactor">
    <cofactor evidence="9">
        <name>[4Fe-4S] cluster</name>
        <dbReference type="ChEBI" id="CHEBI:49883"/>
    </cofactor>
    <text evidence="9">Binds 1 [4Fe-4S] cluster.</text>
</comment>
<evidence type="ECO:0000256" key="8">
    <source>
        <dbReference type="ARBA" id="ARBA00023125"/>
    </source>
</evidence>
<dbReference type="OrthoDB" id="421393at2759"/>
<dbReference type="Proteomes" id="UP000053593">
    <property type="component" value="Unassembled WGS sequence"/>
</dbReference>
<dbReference type="InterPro" id="IPR007238">
    <property type="entry name" value="DNA_primase_lsu_euk/arc"/>
</dbReference>
<dbReference type="CDD" id="cd07322">
    <property type="entry name" value="PriL_PriS_Eukaryotic"/>
    <property type="match status" value="1"/>
</dbReference>
<evidence type="ECO:0000256" key="9">
    <source>
        <dbReference type="PIRNR" id="PIRNR009449"/>
    </source>
</evidence>
<evidence type="ECO:0000256" key="1">
    <source>
        <dbReference type="ARBA" id="ARBA00010564"/>
    </source>
</evidence>
<dbReference type="Pfam" id="PF26466">
    <property type="entry name" value="DNA_primase_lrg_N"/>
    <property type="match status" value="1"/>
</dbReference>
<evidence type="ECO:0000256" key="4">
    <source>
        <dbReference type="ARBA" id="ARBA00022705"/>
    </source>
</evidence>
<evidence type="ECO:0000256" key="10">
    <source>
        <dbReference type="PIRSR" id="PIRSR009449-1"/>
    </source>
</evidence>
<keyword evidence="8 9" id="KW-0238">DNA-binding</keyword>
<keyword evidence="7 9" id="KW-0411">Iron-sulfur</keyword>
<evidence type="ECO:0000256" key="7">
    <source>
        <dbReference type="ARBA" id="ARBA00023014"/>
    </source>
</evidence>
<feature type="binding site" evidence="10">
    <location>
        <position position="435"/>
    </location>
    <ligand>
        <name>[4Fe-4S] cluster</name>
        <dbReference type="ChEBI" id="CHEBI:49883"/>
    </ligand>
</feature>
<feature type="binding site" evidence="10">
    <location>
        <position position="299"/>
    </location>
    <ligand>
        <name>[4Fe-4S] cluster</name>
        <dbReference type="ChEBI" id="CHEBI:49883"/>
    </ligand>
</feature>
<dbReference type="GO" id="GO:0051539">
    <property type="term" value="F:4 iron, 4 sulfur cluster binding"/>
    <property type="evidence" value="ECO:0007669"/>
    <property type="project" value="UniProtKB-UniRule"/>
</dbReference>
<evidence type="ECO:0000256" key="6">
    <source>
        <dbReference type="ARBA" id="ARBA00023004"/>
    </source>
</evidence>
<keyword evidence="3 9" id="KW-0639">Primosome</keyword>
<dbReference type="AlphaFoldDB" id="A0A0D0CV09"/>
<dbReference type="PANTHER" id="PTHR10537:SF3">
    <property type="entry name" value="DNA PRIMASE LARGE SUBUNIT"/>
    <property type="match status" value="1"/>
</dbReference>
<dbReference type="EMBL" id="KN834778">
    <property type="protein sequence ID" value="KIK59758.1"/>
    <property type="molecule type" value="Genomic_DNA"/>
</dbReference>
<feature type="domain" description="DNA primase large subunit C-terminal" evidence="12">
    <location>
        <begin position="290"/>
        <end position="465"/>
    </location>
</feature>
<evidence type="ECO:0000313" key="14">
    <source>
        <dbReference type="Proteomes" id="UP000053593"/>
    </source>
</evidence>
<evidence type="ECO:0000256" key="11">
    <source>
        <dbReference type="SAM" id="MobiDB-lite"/>
    </source>
</evidence>
<comment type="function">
    <text evidence="9">DNA primase is the polymerase that synthesizes small RNA primers for the Okazaki fragments made during discontinuous DNA replication.</text>
</comment>
<dbReference type="GO" id="GO:0003677">
    <property type="term" value="F:DNA binding"/>
    <property type="evidence" value="ECO:0007669"/>
    <property type="project" value="UniProtKB-UniRule"/>
</dbReference>
<feature type="binding site" evidence="10">
    <location>
        <position position="378"/>
    </location>
    <ligand>
        <name>[4Fe-4S] cluster</name>
        <dbReference type="ChEBI" id="CHEBI:49883"/>
    </ligand>
</feature>
<dbReference type="InterPro" id="IPR016558">
    <property type="entry name" value="DNA_primase_lsu_euk"/>
</dbReference>
<evidence type="ECO:0000256" key="2">
    <source>
        <dbReference type="ARBA" id="ARBA00022485"/>
    </source>
</evidence>
<keyword evidence="4 9" id="KW-0235">DNA replication</keyword>
<dbReference type="HOGENOM" id="CLU_026253_1_0_1"/>
<dbReference type="InterPro" id="IPR058560">
    <property type="entry name" value="DNA_primase_C"/>
</dbReference>
<dbReference type="PANTHER" id="PTHR10537">
    <property type="entry name" value="DNA PRIMASE LARGE SUBUNIT"/>
    <property type="match status" value="1"/>
</dbReference>
<protein>
    <recommendedName>
        <fullName evidence="9">DNA primase large subunit</fullName>
    </recommendedName>
</protein>
<dbReference type="Pfam" id="PF04104">
    <property type="entry name" value="DNA_primase_lrg"/>
    <property type="match status" value="1"/>
</dbReference>
<evidence type="ECO:0000256" key="5">
    <source>
        <dbReference type="ARBA" id="ARBA00022723"/>
    </source>
</evidence>
<dbReference type="GO" id="GO:0005658">
    <property type="term" value="C:alpha DNA polymerase:primase complex"/>
    <property type="evidence" value="ECO:0007669"/>
    <property type="project" value="UniProtKB-ARBA"/>
</dbReference>
<keyword evidence="2 9" id="KW-0004">4Fe-4S</keyword>
<sequence length="481" mass="54771">MFQAAKQASRTRLNGKDDESMHVESSSSSYRLSLYDKPPLFDVTVEEFETSALDRLRILAEIESSAARNRSWDETKQVTITQCGKYLPLNSNSASGIDLQAERRKDQVGHFALRLAFCRSEELRRRFVKAETTLFKIRYETDDSSERRAFLDSKDFHWISVSTEEKNEYKQQLSHFVSAKSEAEFTNEPFYKVKWTTIIDLVEKRRVFLKSGFAYVPAKEQASIIYAAFEERLEAALLATSRAIPLVDEDTRLNPILDNLAQGFTAGVPSDWVGSSETTGEGITADMVDSLAKQHFPLCMRMLHQSLKKDHHMKHFGRLHYGLFLKVLGLSIDEAIAFWRKSFAGGPGADKFDKEYRYNIRHSFGLEGRRMNYPAKNCLQLHSAHEAGCPYRQLENSPENLQSALLSSYSAQGLTLNDLPEIMSQVKKKAYHVACTRVFEITHARYVKKGEGLGDGESVTHPNQYAARSIELEKEVKMETD</sequence>
<name>A0A0D0CV09_9AGAR</name>
<evidence type="ECO:0000313" key="13">
    <source>
        <dbReference type="EMBL" id="KIK59758.1"/>
    </source>
</evidence>
<dbReference type="GO" id="GO:0006269">
    <property type="term" value="P:DNA replication, synthesis of primer"/>
    <property type="evidence" value="ECO:0007669"/>
    <property type="project" value="UniProtKB-KW"/>
</dbReference>
<keyword evidence="5 9" id="KW-0479">Metal-binding</keyword>
<dbReference type="GO" id="GO:0006270">
    <property type="term" value="P:DNA replication initiation"/>
    <property type="evidence" value="ECO:0007669"/>
    <property type="project" value="TreeGrafter"/>
</dbReference>
<dbReference type="Gene3D" id="1.20.930.80">
    <property type="match status" value="1"/>
</dbReference>